<keyword evidence="3" id="KW-1185">Reference proteome</keyword>
<feature type="domain" description="Photolyase/cryptochrome alpha/beta" evidence="1">
    <location>
        <begin position="4"/>
        <end position="120"/>
    </location>
</feature>
<dbReference type="InterPro" id="IPR014729">
    <property type="entry name" value="Rossmann-like_a/b/a_fold"/>
</dbReference>
<reference evidence="2 3" key="1">
    <citation type="submission" date="2020-03" db="EMBL/GenBank/DDBJ databases">
        <title>Complete Genome Sequence of Halomonas hydrothermalis Strain Slthf2, Halophilic Bacterium Isolated from Deep-Sea Hydrothermal-Vent Environments.</title>
        <authorList>
            <person name="Takeyama N."/>
            <person name="Huang M."/>
            <person name="Sato K."/>
            <person name="Galipon J."/>
            <person name="Arakawa K."/>
        </authorList>
    </citation>
    <scope>NUCLEOTIDE SEQUENCE [LARGE SCALE GENOMIC DNA]</scope>
    <source>
        <strain evidence="2 3">Slthf2</strain>
    </source>
</reference>
<organism evidence="2 3">
    <name type="scientific">Halomonas hydrothermalis</name>
    <dbReference type="NCBI Taxonomy" id="115561"/>
    <lineage>
        <taxon>Bacteria</taxon>
        <taxon>Pseudomonadati</taxon>
        <taxon>Pseudomonadota</taxon>
        <taxon>Gammaproteobacteria</taxon>
        <taxon>Oceanospirillales</taxon>
        <taxon>Halomonadaceae</taxon>
        <taxon>Halomonas</taxon>
    </lineage>
</organism>
<dbReference type="Pfam" id="PF00875">
    <property type="entry name" value="DNA_photolyase"/>
    <property type="match status" value="1"/>
</dbReference>
<dbReference type="InterPro" id="IPR002081">
    <property type="entry name" value="Cryptochrome/DNA_photolyase_1"/>
</dbReference>
<evidence type="ECO:0000313" key="3">
    <source>
        <dbReference type="Proteomes" id="UP000502259"/>
    </source>
</evidence>
<dbReference type="InterPro" id="IPR036155">
    <property type="entry name" value="Crypto/Photolyase_N_sf"/>
</dbReference>
<dbReference type="PANTHER" id="PTHR11455">
    <property type="entry name" value="CRYPTOCHROME"/>
    <property type="match status" value="1"/>
</dbReference>
<gene>
    <name evidence="2" type="ORF">HHSLTHF2_25210</name>
</gene>
<dbReference type="PROSITE" id="PS51645">
    <property type="entry name" value="PHR_CRY_ALPHA_BETA"/>
    <property type="match status" value="1"/>
</dbReference>
<dbReference type="InterPro" id="IPR006050">
    <property type="entry name" value="DNA_photolyase_N"/>
</dbReference>
<evidence type="ECO:0000259" key="1">
    <source>
        <dbReference type="PROSITE" id="PS51645"/>
    </source>
</evidence>
<dbReference type="GO" id="GO:0003677">
    <property type="term" value="F:DNA binding"/>
    <property type="evidence" value="ECO:0007669"/>
    <property type="project" value="TreeGrafter"/>
</dbReference>
<dbReference type="EMBL" id="AP022843">
    <property type="protein sequence ID" value="BCB08631.1"/>
    <property type="molecule type" value="Genomic_DNA"/>
</dbReference>
<dbReference type="GO" id="GO:0003904">
    <property type="term" value="F:deoxyribodipyrimidine photo-lyase activity"/>
    <property type="evidence" value="ECO:0007669"/>
    <property type="project" value="TreeGrafter"/>
</dbReference>
<dbReference type="Gene3D" id="3.40.50.620">
    <property type="entry name" value="HUPs"/>
    <property type="match status" value="1"/>
</dbReference>
<sequence length="120" mass="13456">MSSTTDIVWLQDNLRIADNPLLHFDSPPQQLLCLYVLDQRWLERAVAGDAFPRLGPARLRFLWQSLMELRGELLQRGSDLLVRVGDPASIVLDTAAMLGARQVRVAAHSGHEESQQIAEL</sequence>
<protein>
    <recommendedName>
        <fullName evidence="1">Photolyase/cryptochrome alpha/beta domain-containing protein</fullName>
    </recommendedName>
</protein>
<dbReference type="AlphaFoldDB" id="A0A6F8U658"/>
<dbReference type="RefSeq" id="WP_408610146.1">
    <property type="nucleotide sequence ID" value="NZ_AP022843.1"/>
</dbReference>
<proteinExistence type="predicted"/>
<dbReference type="SUPFAM" id="SSF52425">
    <property type="entry name" value="Cryptochrome/photolyase, N-terminal domain"/>
    <property type="match status" value="1"/>
</dbReference>
<name>A0A6F8U658_9GAMM</name>
<dbReference type="GO" id="GO:0071949">
    <property type="term" value="F:FAD binding"/>
    <property type="evidence" value="ECO:0007669"/>
    <property type="project" value="TreeGrafter"/>
</dbReference>
<evidence type="ECO:0000313" key="2">
    <source>
        <dbReference type="EMBL" id="BCB08631.1"/>
    </source>
</evidence>
<accession>A0A6F8U658</accession>
<dbReference type="Proteomes" id="UP000502259">
    <property type="component" value="Chromosome"/>
</dbReference>